<evidence type="ECO:0000259" key="7">
    <source>
        <dbReference type="Pfam" id="PF01930"/>
    </source>
</evidence>
<dbReference type="InterPro" id="IPR022765">
    <property type="entry name" value="Dna2/Cas4_DUF83"/>
</dbReference>
<evidence type="ECO:0000313" key="10">
    <source>
        <dbReference type="EMBL" id="KKG67161.1"/>
    </source>
</evidence>
<evidence type="ECO:0000313" key="18">
    <source>
        <dbReference type="Proteomes" id="UP000300067"/>
    </source>
</evidence>
<dbReference type="Proteomes" id="UP000300067">
    <property type="component" value="Chromosome"/>
</dbReference>
<dbReference type="EMBL" id="JJPA01000166">
    <property type="protein sequence ID" value="KKG30479.1"/>
    <property type="molecule type" value="Genomic_DNA"/>
</dbReference>
<comment type="cofactor">
    <cofactor evidence="1">
        <name>[4Fe-4S] cluster</name>
        <dbReference type="ChEBI" id="CHEBI:49883"/>
    </cofactor>
</comment>
<name>A0A0F8EQA9_METMZ</name>
<evidence type="ECO:0000256" key="1">
    <source>
        <dbReference type="ARBA" id="ARBA00001966"/>
    </source>
</evidence>
<dbReference type="Proteomes" id="UP000034298">
    <property type="component" value="Unassembled WGS sequence"/>
</dbReference>
<dbReference type="EMBL" id="JJPC01000122">
    <property type="protein sequence ID" value="KKG32339.1"/>
    <property type="molecule type" value="Genomic_DNA"/>
</dbReference>
<evidence type="ECO:0000313" key="8">
    <source>
        <dbReference type="EMBL" id="KKG30479.1"/>
    </source>
</evidence>
<reference evidence="14 15" key="1">
    <citation type="journal article" date="2015" name="ISME J.">
        <title>Genomic and phenotypic differentiation among Methanosarcina mazei populations from Columbia River sediment.</title>
        <authorList>
            <person name="Youngblut N.D."/>
            <person name="Wirth J.S."/>
            <person name="Henriksen J.R."/>
            <person name="Smith M."/>
            <person name="Simon H."/>
            <person name="Metcalf W.W."/>
            <person name="Whitaker R.J."/>
        </authorList>
    </citation>
    <scope>NUCLEOTIDE SEQUENCE [LARGE SCALE GENOMIC DNA]</scope>
    <source>
        <strain evidence="12 14">1.F.A.2.8</strain>
        <strain evidence="8 16">3.F.A.1A.1</strain>
        <strain evidence="9 15">3.F.A.1B.1</strain>
        <strain evidence="10 17">3.F.T.2.1</strain>
        <strain evidence="11">3.H.A.1A.1</strain>
    </source>
</reference>
<dbReference type="AlphaFoldDB" id="A0A0F8EQA9"/>
<evidence type="ECO:0000256" key="5">
    <source>
        <dbReference type="ARBA" id="ARBA00023004"/>
    </source>
</evidence>
<reference evidence="13 18" key="2">
    <citation type="submission" date="2018-05" db="EMBL/GenBank/DDBJ databases">
        <title>Methanosarcina gilichinskyana sp. nov., a novel methanogenic archaeon isolated from Holocene permafrost, North East Russia.</title>
        <authorList>
            <person name="Oshurkova V."/>
            <person name="Meer M."/>
            <person name="Bochkareva O."/>
            <person name="Shcherbakova V."/>
        </authorList>
    </citation>
    <scope>NUCLEOTIDE SEQUENCE [LARGE SCALE GENOMIC DNA]</scope>
    <source>
        <strain evidence="13 18">JL01</strain>
    </source>
</reference>
<dbReference type="InterPro" id="IPR051827">
    <property type="entry name" value="Cas4_exonuclease"/>
</dbReference>
<feature type="domain" description="DUF83" evidence="7">
    <location>
        <begin position="192"/>
        <end position="263"/>
    </location>
</feature>
<evidence type="ECO:0000256" key="3">
    <source>
        <dbReference type="ARBA" id="ARBA00022723"/>
    </source>
</evidence>
<evidence type="ECO:0000313" key="15">
    <source>
        <dbReference type="Proteomes" id="UP000034298"/>
    </source>
</evidence>
<evidence type="ECO:0000313" key="14">
    <source>
        <dbReference type="Proteomes" id="UP000034227"/>
    </source>
</evidence>
<gene>
    <name evidence="13" type="ORF">DKM28_17620</name>
    <name evidence="9" type="ORF">DU30_11440</name>
    <name evidence="11" type="ORF">DU43_09665</name>
    <name evidence="8" type="ORF">DU52_08235</name>
    <name evidence="12" type="ORF">DU58_12165</name>
    <name evidence="10" type="ORF">DU67_01090</name>
</gene>
<protein>
    <submittedName>
        <fullName evidence="13">Dna2/Cas4 domain-containing protein</fullName>
    </submittedName>
</protein>
<evidence type="ECO:0000313" key="16">
    <source>
        <dbReference type="Proteomes" id="UP000034399"/>
    </source>
</evidence>
<evidence type="ECO:0000313" key="12">
    <source>
        <dbReference type="EMBL" id="KKH29822.1"/>
    </source>
</evidence>
<keyword evidence="4" id="KW-0378">Hydrolase</keyword>
<dbReference type="GO" id="GO:0046872">
    <property type="term" value="F:metal ion binding"/>
    <property type="evidence" value="ECO:0007669"/>
    <property type="project" value="UniProtKB-KW"/>
</dbReference>
<keyword evidence="2" id="KW-0540">Nuclease</keyword>
<dbReference type="GO" id="GO:0051536">
    <property type="term" value="F:iron-sulfur cluster binding"/>
    <property type="evidence" value="ECO:0007669"/>
    <property type="project" value="UniProtKB-KW"/>
</dbReference>
<organism evidence="9 15">
    <name type="scientific">Methanosarcina mazei</name>
    <name type="common">Methanosarcina frisia</name>
    <dbReference type="NCBI Taxonomy" id="2209"/>
    <lineage>
        <taxon>Archaea</taxon>
        <taxon>Methanobacteriati</taxon>
        <taxon>Methanobacteriota</taxon>
        <taxon>Stenosarchaea group</taxon>
        <taxon>Methanomicrobia</taxon>
        <taxon>Methanosarcinales</taxon>
        <taxon>Methanosarcinaceae</taxon>
        <taxon>Methanosarcina</taxon>
    </lineage>
</organism>
<keyword evidence="5" id="KW-0408">Iron</keyword>
<evidence type="ECO:0000313" key="9">
    <source>
        <dbReference type="EMBL" id="KKG32339.1"/>
    </source>
</evidence>
<dbReference type="PANTHER" id="PTHR36531:SF6">
    <property type="entry name" value="DNA REPLICATION ATP-DEPENDENT HELICASE_NUCLEASE DNA2"/>
    <property type="match status" value="1"/>
</dbReference>
<dbReference type="EMBL" id="JJQD01000073">
    <property type="protein sequence ID" value="KKH29822.1"/>
    <property type="molecule type" value="Genomic_DNA"/>
</dbReference>
<dbReference type="PATRIC" id="fig|2209.49.peg.2597"/>
<evidence type="ECO:0000313" key="17">
    <source>
        <dbReference type="Proteomes" id="UP000034424"/>
    </source>
</evidence>
<dbReference type="EMBL" id="JJPM01000231">
    <property type="protein sequence ID" value="KKG71749.1"/>
    <property type="molecule type" value="Genomic_DNA"/>
</dbReference>
<evidence type="ECO:0000256" key="2">
    <source>
        <dbReference type="ARBA" id="ARBA00022722"/>
    </source>
</evidence>
<dbReference type="Proteomes" id="UP000034399">
    <property type="component" value="Unassembled WGS sequence"/>
</dbReference>
<dbReference type="Pfam" id="PF01930">
    <property type="entry name" value="Cas_Cas4"/>
    <property type="match status" value="1"/>
</dbReference>
<dbReference type="EMBL" id="JJPL01000037">
    <property type="protein sequence ID" value="KKG67161.1"/>
    <property type="molecule type" value="Genomic_DNA"/>
</dbReference>
<keyword evidence="3" id="KW-0479">Metal-binding</keyword>
<keyword evidence="6" id="KW-0411">Iron-sulfur</keyword>
<proteinExistence type="predicted"/>
<accession>A0A0F8EQA9</accession>
<dbReference type="InterPro" id="IPR011604">
    <property type="entry name" value="PDDEXK-like_dom_sf"/>
</dbReference>
<dbReference type="Proteomes" id="UP000034227">
    <property type="component" value="Unassembled WGS sequence"/>
</dbReference>
<evidence type="ECO:0000313" key="11">
    <source>
        <dbReference type="EMBL" id="KKG71749.1"/>
    </source>
</evidence>
<dbReference type="EMBL" id="CP029709">
    <property type="protein sequence ID" value="QCR17585.1"/>
    <property type="molecule type" value="Genomic_DNA"/>
</dbReference>
<dbReference type="GO" id="GO:0016787">
    <property type="term" value="F:hydrolase activity"/>
    <property type="evidence" value="ECO:0007669"/>
    <property type="project" value="UniProtKB-KW"/>
</dbReference>
<evidence type="ECO:0000256" key="6">
    <source>
        <dbReference type="ARBA" id="ARBA00023014"/>
    </source>
</evidence>
<evidence type="ECO:0000256" key="4">
    <source>
        <dbReference type="ARBA" id="ARBA00022801"/>
    </source>
</evidence>
<evidence type="ECO:0000313" key="13">
    <source>
        <dbReference type="EMBL" id="QCR17585.1"/>
    </source>
</evidence>
<dbReference type="Gene3D" id="3.90.320.10">
    <property type="match status" value="1"/>
</dbReference>
<dbReference type="PANTHER" id="PTHR36531">
    <property type="entry name" value="CRISPR-ASSOCIATED EXONUCLEASE CAS4"/>
    <property type="match status" value="1"/>
</dbReference>
<dbReference type="GO" id="GO:0004518">
    <property type="term" value="F:nuclease activity"/>
    <property type="evidence" value="ECO:0007669"/>
    <property type="project" value="UniProtKB-KW"/>
</dbReference>
<dbReference type="Proteomes" id="UP000034424">
    <property type="component" value="Unassembled WGS sequence"/>
</dbReference>
<sequence>MMPTDSQNPEISVSDLLLYINCPRRVYFVSRGYELLPEINASRLERMLLKELSLNYSEIVKKCSLNADNLYKELEAALDQAYKDLPLMFPGEFARTEKGALEEGDARARAKIPEIAANLLRGLEEYGKDSMLAALTPIKTEPIISSARLNLKGVPSKIVCFEGVNVPSIIKPGNCPVQGVWASDRMHAVSLALLLEAESEKEVPFAFVEYVSFGLLRKVTIRTSDRREVLKICRRVEKIKAGFMPEKTEEKFCKECTFSEHCVSNSSLLSKFF</sequence>